<dbReference type="Proteomes" id="UP000542210">
    <property type="component" value="Unassembled WGS sequence"/>
</dbReference>
<reference evidence="1 2" key="1">
    <citation type="submission" date="2020-08" db="EMBL/GenBank/DDBJ databases">
        <title>Sequencing the genomes of 1000 actinobacteria strains.</title>
        <authorList>
            <person name="Klenk H.-P."/>
        </authorList>
    </citation>
    <scope>NUCLEOTIDE SEQUENCE [LARGE SCALE GENOMIC DNA]</scope>
    <source>
        <strain evidence="1 2">DSM 45784</strain>
    </source>
</reference>
<accession>A0A7W7DCD0</accession>
<proteinExistence type="predicted"/>
<sequence>MAAIEDATLLGLAVRGFLAHPPLDLMAREPLPASALKERIEDSLAYLEASGILSVNDHNSLLNFVTKDVVPGERPAEHPPAVGAVLATVARRLHGDPGAAAALAHVADAAVSGAAHGGPHGALACASIAGVRVLSGTKSDDDLALLRDKALGTKSAFRL</sequence>
<dbReference type="AlphaFoldDB" id="A0A7W7DCD0"/>
<name>A0A7W7DCD0_9ACTN</name>
<evidence type="ECO:0000313" key="1">
    <source>
        <dbReference type="EMBL" id="MBB4704234.1"/>
    </source>
</evidence>
<evidence type="ECO:0000313" key="2">
    <source>
        <dbReference type="Proteomes" id="UP000542210"/>
    </source>
</evidence>
<comment type="caution">
    <text evidence="1">The sequence shown here is derived from an EMBL/GenBank/DDBJ whole genome shotgun (WGS) entry which is preliminary data.</text>
</comment>
<keyword evidence="2" id="KW-1185">Reference proteome</keyword>
<gene>
    <name evidence="1" type="ORF">BJ982_005778</name>
</gene>
<protein>
    <submittedName>
        <fullName evidence="1">Uncharacterized protein</fullName>
    </submittedName>
</protein>
<dbReference type="RefSeq" id="WP_184885159.1">
    <property type="nucleotide sequence ID" value="NZ_BOOV01000012.1"/>
</dbReference>
<organism evidence="1 2">
    <name type="scientific">Sphaerisporangium siamense</name>
    <dbReference type="NCBI Taxonomy" id="795645"/>
    <lineage>
        <taxon>Bacteria</taxon>
        <taxon>Bacillati</taxon>
        <taxon>Actinomycetota</taxon>
        <taxon>Actinomycetes</taxon>
        <taxon>Streptosporangiales</taxon>
        <taxon>Streptosporangiaceae</taxon>
        <taxon>Sphaerisporangium</taxon>
    </lineage>
</organism>
<dbReference type="EMBL" id="JACHND010000001">
    <property type="protein sequence ID" value="MBB4704234.1"/>
    <property type="molecule type" value="Genomic_DNA"/>
</dbReference>